<dbReference type="NCBIfam" id="TIGR04086">
    <property type="entry name" value="TIGR04086_membr"/>
    <property type="match status" value="1"/>
</dbReference>
<dbReference type="RefSeq" id="WP_419151061.1">
    <property type="nucleotide sequence ID" value="NZ_JAUSTR010000001.1"/>
</dbReference>
<keyword evidence="1" id="KW-0812">Transmembrane</keyword>
<comment type="caution">
    <text evidence="2">The sequence shown here is derived from an EMBL/GenBank/DDBJ whole genome shotgun (WGS) entry which is preliminary data.</text>
</comment>
<feature type="transmembrane region" description="Helical" evidence="1">
    <location>
        <begin position="46"/>
        <end position="64"/>
    </location>
</feature>
<feature type="transmembrane region" description="Helical" evidence="1">
    <location>
        <begin position="103"/>
        <end position="123"/>
    </location>
</feature>
<proteinExistence type="predicted"/>
<name>A0ABT9VJT0_9BACI</name>
<gene>
    <name evidence="2" type="ORF">J2S06_000289</name>
</gene>
<keyword evidence="1" id="KW-1133">Transmembrane helix</keyword>
<evidence type="ECO:0000313" key="2">
    <source>
        <dbReference type="EMBL" id="MDQ0161219.1"/>
    </source>
</evidence>
<dbReference type="Proteomes" id="UP001225646">
    <property type="component" value="Unassembled WGS sequence"/>
</dbReference>
<sequence>MMMESKRWGSAILHGVIAIFIIALIVSFLFSVLLKLTSLTEDSIQWLVISCSFISVFIGGFIAGGKGKEKGWLIGGLTALTYTGIILLFQFLGYGTSLSSKQWLYHGGFLLIAMLGGILGVNVSTSKRQTS</sequence>
<dbReference type="InterPro" id="IPR023804">
    <property type="entry name" value="DUF3792_TM"/>
</dbReference>
<dbReference type="EMBL" id="JAUSTR010000001">
    <property type="protein sequence ID" value="MDQ0161219.1"/>
    <property type="molecule type" value="Genomic_DNA"/>
</dbReference>
<accession>A0ABT9VJT0</accession>
<evidence type="ECO:0000313" key="3">
    <source>
        <dbReference type="Proteomes" id="UP001225646"/>
    </source>
</evidence>
<feature type="transmembrane region" description="Helical" evidence="1">
    <location>
        <begin position="71"/>
        <end position="91"/>
    </location>
</feature>
<organism evidence="2 3">
    <name type="scientific">Aeribacillus alveayuensis</name>
    <dbReference type="NCBI Taxonomy" id="279215"/>
    <lineage>
        <taxon>Bacteria</taxon>
        <taxon>Bacillati</taxon>
        <taxon>Bacillota</taxon>
        <taxon>Bacilli</taxon>
        <taxon>Bacillales</taxon>
        <taxon>Bacillaceae</taxon>
        <taxon>Aeribacillus</taxon>
    </lineage>
</organism>
<protein>
    <submittedName>
        <fullName evidence="2">Membrane protein (TIGR04086 family)</fullName>
    </submittedName>
</protein>
<feature type="transmembrane region" description="Helical" evidence="1">
    <location>
        <begin position="12"/>
        <end position="34"/>
    </location>
</feature>
<dbReference type="Pfam" id="PF12670">
    <property type="entry name" value="DUF3792"/>
    <property type="match status" value="1"/>
</dbReference>
<keyword evidence="1" id="KW-0472">Membrane</keyword>
<evidence type="ECO:0000256" key="1">
    <source>
        <dbReference type="SAM" id="Phobius"/>
    </source>
</evidence>
<keyword evidence="3" id="KW-1185">Reference proteome</keyword>
<reference evidence="2 3" key="1">
    <citation type="submission" date="2023-07" db="EMBL/GenBank/DDBJ databases">
        <title>Genomic Encyclopedia of Type Strains, Phase IV (KMG-IV): sequencing the most valuable type-strain genomes for metagenomic binning, comparative biology and taxonomic classification.</title>
        <authorList>
            <person name="Goeker M."/>
        </authorList>
    </citation>
    <scope>NUCLEOTIDE SEQUENCE [LARGE SCALE GENOMIC DNA]</scope>
    <source>
        <strain evidence="2 3">DSM 19092</strain>
    </source>
</reference>